<dbReference type="InterPro" id="IPR001810">
    <property type="entry name" value="F-box_dom"/>
</dbReference>
<keyword evidence="2" id="KW-1185">Reference proteome</keyword>
<accession>A0A0N5BEZ3</accession>
<evidence type="ECO:0000313" key="2">
    <source>
        <dbReference type="Proteomes" id="UP000046392"/>
    </source>
</evidence>
<evidence type="ECO:0000313" key="3">
    <source>
        <dbReference type="WBParaSite" id="SPAL_0000456300.1"/>
    </source>
</evidence>
<name>A0A0N5BEZ3_STREA</name>
<dbReference type="SMART" id="SM00256">
    <property type="entry name" value="FBOX"/>
    <property type="match status" value="1"/>
</dbReference>
<reference evidence="3" key="1">
    <citation type="submission" date="2017-02" db="UniProtKB">
        <authorList>
            <consortium name="WormBaseParasite"/>
        </authorList>
    </citation>
    <scope>IDENTIFICATION</scope>
</reference>
<proteinExistence type="predicted"/>
<dbReference type="Proteomes" id="UP000046392">
    <property type="component" value="Unplaced"/>
</dbReference>
<organism evidence="2 3">
    <name type="scientific">Strongyloides papillosus</name>
    <name type="common">Intestinal threadworm</name>
    <dbReference type="NCBI Taxonomy" id="174720"/>
    <lineage>
        <taxon>Eukaryota</taxon>
        <taxon>Metazoa</taxon>
        <taxon>Ecdysozoa</taxon>
        <taxon>Nematoda</taxon>
        <taxon>Chromadorea</taxon>
        <taxon>Rhabditida</taxon>
        <taxon>Tylenchina</taxon>
        <taxon>Panagrolaimomorpha</taxon>
        <taxon>Strongyloidoidea</taxon>
        <taxon>Strongyloididae</taxon>
        <taxon>Strongyloides</taxon>
    </lineage>
</organism>
<feature type="domain" description="F-box" evidence="1">
    <location>
        <begin position="26"/>
        <end position="66"/>
    </location>
</feature>
<sequence length="358" mass="41138">MDFGCSVMDYSTVEEHSEEQDYTPVLSDDALLLILSELSWKDILNVKLVSRRFYGIIHVNYHRLPRRRVLDLSIKYNGTCGKYPFYFKMGVMTVQNGSSGVVQYDSYSRVDRFKNDEELSSSLKMVDLRNLDKFNVPVADNIDIFSILNRSFQVGTKIGVLNIPKLSDKDLKSFQTFVEKLSSVKEIVVNEICAHSTEAKDVSKLLSSLASFNTIEKFHIHECSSTKILSAGIIIELLRRNPDIKSLSIGTGNIEFARSIFEGFFRMEQQSNVKNECLYNKITVQIYFSGEYGLLIDTLRNSLSELENVIKDIHSTPEYVQFDSIVDCKYCFENKHGISKCFFVWDDELSTLIRDWNQ</sequence>
<protein>
    <submittedName>
        <fullName evidence="3">F-box domain-containing protein</fullName>
    </submittedName>
</protein>
<dbReference type="WBParaSite" id="SPAL_0000456300.1">
    <property type="protein sequence ID" value="SPAL_0000456300.1"/>
    <property type="gene ID" value="SPAL_0000456300"/>
</dbReference>
<dbReference type="InterPro" id="IPR036047">
    <property type="entry name" value="F-box-like_dom_sf"/>
</dbReference>
<dbReference type="AlphaFoldDB" id="A0A0N5BEZ3"/>
<evidence type="ECO:0000259" key="1">
    <source>
        <dbReference type="SMART" id="SM00256"/>
    </source>
</evidence>
<dbReference type="SUPFAM" id="SSF81383">
    <property type="entry name" value="F-box domain"/>
    <property type="match status" value="1"/>
</dbReference>